<accession>A0A5A9NYQ1</accession>
<dbReference type="Proteomes" id="UP000324632">
    <property type="component" value="Chromosome 12"/>
</dbReference>
<organism evidence="4 5">
    <name type="scientific">Triplophysa tibetana</name>
    <dbReference type="NCBI Taxonomy" id="1572043"/>
    <lineage>
        <taxon>Eukaryota</taxon>
        <taxon>Metazoa</taxon>
        <taxon>Chordata</taxon>
        <taxon>Craniata</taxon>
        <taxon>Vertebrata</taxon>
        <taxon>Euteleostomi</taxon>
        <taxon>Actinopterygii</taxon>
        <taxon>Neopterygii</taxon>
        <taxon>Teleostei</taxon>
        <taxon>Ostariophysi</taxon>
        <taxon>Cypriniformes</taxon>
        <taxon>Nemacheilidae</taxon>
        <taxon>Triplophysa</taxon>
    </lineage>
</organism>
<dbReference type="InterPro" id="IPR027417">
    <property type="entry name" value="P-loop_NTPase"/>
</dbReference>
<comment type="similarity">
    <text evidence="1">Belongs to the SNF2/RAD54 helicase family.</text>
</comment>
<gene>
    <name evidence="4" type="ORF">E1301_Tti009958</name>
</gene>
<dbReference type="Pfam" id="PF00271">
    <property type="entry name" value="Helicase_C"/>
    <property type="match status" value="1"/>
</dbReference>
<dbReference type="PROSITE" id="PS51194">
    <property type="entry name" value="HELICASE_CTER"/>
    <property type="match status" value="1"/>
</dbReference>
<dbReference type="InterPro" id="IPR049730">
    <property type="entry name" value="SNF2/RAD54-like_C"/>
</dbReference>
<name>A0A5A9NYQ1_9TELE</name>
<evidence type="ECO:0000259" key="3">
    <source>
        <dbReference type="PROSITE" id="PS51194"/>
    </source>
</evidence>
<protein>
    <submittedName>
        <fullName evidence="4">SMARCAD1A</fullName>
    </submittedName>
</protein>
<dbReference type="InterPro" id="IPR001650">
    <property type="entry name" value="Helicase_C-like"/>
</dbReference>
<dbReference type="EMBL" id="SOYY01000012">
    <property type="protein sequence ID" value="KAA0713941.1"/>
    <property type="molecule type" value="Genomic_DNA"/>
</dbReference>
<evidence type="ECO:0000313" key="5">
    <source>
        <dbReference type="Proteomes" id="UP000324632"/>
    </source>
</evidence>
<evidence type="ECO:0000313" key="4">
    <source>
        <dbReference type="EMBL" id="KAA0713941.1"/>
    </source>
</evidence>
<reference evidence="4 5" key="1">
    <citation type="journal article" date="2019" name="Mol. Ecol. Resour.">
        <title>Chromosome-level genome assembly of Triplophysa tibetana, a fish adapted to the harsh high-altitude environment of the Tibetan Plateau.</title>
        <authorList>
            <person name="Yang X."/>
            <person name="Liu H."/>
            <person name="Ma Z."/>
            <person name="Zou Y."/>
            <person name="Zou M."/>
            <person name="Mao Y."/>
            <person name="Li X."/>
            <person name="Wang H."/>
            <person name="Chen T."/>
            <person name="Wang W."/>
            <person name="Yang R."/>
        </authorList>
    </citation>
    <scope>NUCLEOTIDE SEQUENCE [LARGE SCALE GENOMIC DNA]</scope>
    <source>
        <strain evidence="4">TTIB1903HZAU</strain>
        <tissue evidence="4">Muscle</tissue>
    </source>
</reference>
<feature type="domain" description="Helicase C-terminal" evidence="3">
    <location>
        <begin position="59"/>
        <end position="210"/>
    </location>
</feature>
<dbReference type="SUPFAM" id="SSF52540">
    <property type="entry name" value="P-loop containing nucleoside triphosphate hydrolases"/>
    <property type="match status" value="1"/>
</dbReference>
<proteinExistence type="inferred from homology"/>
<dbReference type="PANTHER" id="PTHR10799">
    <property type="entry name" value="SNF2/RAD54 HELICASE FAMILY"/>
    <property type="match status" value="1"/>
</dbReference>
<dbReference type="GO" id="GO:0016787">
    <property type="term" value="F:hydrolase activity"/>
    <property type="evidence" value="ECO:0007669"/>
    <property type="project" value="UniProtKB-KW"/>
</dbReference>
<sequence length="240" mass="27213">MSKGMLKEPTHFDADPALIQEDMEIMSDFELHNLCKQYSSISKFQLDKELILDSGKFALLTKTLAKLKEKGDRVVLFSQFTMVLDIVEILLKHLKHEFVRLDGSTPMAERIGLIELYNTSLEIFVFLLSTRAGGQGINLSSANSVIIHDIDCNPFNDKQAEDRCPRMGQIRTVQVIKLISKDSIEDRMLMEVSVNTAQFKSIPGAVRSRGVRKWVCTSQHGVEHNYLTIVSTRRRVVDAK</sequence>
<evidence type="ECO:0000256" key="1">
    <source>
        <dbReference type="ARBA" id="ARBA00007025"/>
    </source>
</evidence>
<dbReference type="CDD" id="cd18793">
    <property type="entry name" value="SF2_C_SNF"/>
    <property type="match status" value="1"/>
</dbReference>
<evidence type="ECO:0000256" key="2">
    <source>
        <dbReference type="ARBA" id="ARBA00022801"/>
    </source>
</evidence>
<dbReference type="Gene3D" id="3.40.50.300">
    <property type="entry name" value="P-loop containing nucleotide triphosphate hydrolases"/>
    <property type="match status" value="1"/>
</dbReference>
<dbReference type="SMART" id="SM00490">
    <property type="entry name" value="HELICc"/>
    <property type="match status" value="1"/>
</dbReference>
<comment type="caution">
    <text evidence="4">The sequence shown here is derived from an EMBL/GenBank/DDBJ whole genome shotgun (WGS) entry which is preliminary data.</text>
</comment>
<dbReference type="AlphaFoldDB" id="A0A5A9NYQ1"/>
<keyword evidence="5" id="KW-1185">Reference proteome</keyword>
<keyword evidence="2" id="KW-0378">Hydrolase</keyword>